<proteinExistence type="predicted"/>
<dbReference type="Proteomes" id="UP000217771">
    <property type="component" value="Unassembled WGS sequence"/>
</dbReference>
<protein>
    <submittedName>
        <fullName evidence="1">Uncharacterized protein</fullName>
    </submittedName>
</protein>
<name>A0A2A2F3T9_9GAMM</name>
<gene>
    <name evidence="1" type="ORF">CK498_03710</name>
</gene>
<sequence>MKHKILLACIAICLVGCGRELEVSFQKSVGDRTLAEQQVSNAIDDAGDYSYDMSWSDGGLLVKLPSENDLSREQVEELAEIVESRLMPEADLRPVLEIEITETDEDALEVLGVEHGQRYSIPLIWESANADVYYTEDVHDYGGSTGERRSRRFMCVIRVNTTEPPPPLVVSFSLFGFEMPLPIGHKKMISHLDQEFFDQTRIETGSRYIDIIVGDMGSRSVSQTERQLEFVQGTSRPAGANRSACQRMIAGKVSDDMNGLLPNRAAKYNVSSIVVR</sequence>
<comment type="caution">
    <text evidence="1">The sequence shown here is derived from an EMBL/GenBank/DDBJ whole genome shotgun (WGS) entry which is preliminary data.</text>
</comment>
<keyword evidence="2" id="KW-1185">Reference proteome</keyword>
<dbReference type="EMBL" id="NSKB01000001">
    <property type="protein sequence ID" value="PAU79480.1"/>
    <property type="molecule type" value="Genomic_DNA"/>
</dbReference>
<evidence type="ECO:0000313" key="1">
    <source>
        <dbReference type="EMBL" id="PAU79480.1"/>
    </source>
</evidence>
<dbReference type="AlphaFoldDB" id="A0A2A2F3T9"/>
<accession>A0A2A2F3T9</accession>
<reference evidence="1 2" key="1">
    <citation type="submission" date="2017-08" db="EMBL/GenBank/DDBJ databases">
        <title>Halomonas alkalisoli sp. nov., isolated from saline alkaline soil.</title>
        <authorList>
            <person name="Wang D."/>
            <person name="Zhang G."/>
        </authorList>
    </citation>
    <scope>NUCLEOTIDE SEQUENCE [LARGE SCALE GENOMIC DNA]</scope>
    <source>
        <strain evidence="1 2">WRN001</strain>
    </source>
</reference>
<evidence type="ECO:0000313" key="2">
    <source>
        <dbReference type="Proteomes" id="UP000217771"/>
    </source>
</evidence>
<organism evidence="1 2">
    <name type="scientific">Halomonas salipaludis</name>
    <dbReference type="NCBI Taxonomy" id="2032625"/>
    <lineage>
        <taxon>Bacteria</taxon>
        <taxon>Pseudomonadati</taxon>
        <taxon>Pseudomonadota</taxon>
        <taxon>Gammaproteobacteria</taxon>
        <taxon>Oceanospirillales</taxon>
        <taxon>Halomonadaceae</taxon>
        <taxon>Halomonas</taxon>
    </lineage>
</organism>